<name>A0ABW7AKV6_9ACTN</name>
<evidence type="ECO:0000313" key="2">
    <source>
        <dbReference type="EMBL" id="MFG1708003.1"/>
    </source>
</evidence>
<dbReference type="RefSeq" id="WP_393172144.1">
    <property type="nucleotide sequence ID" value="NZ_JBICRM010000025.1"/>
</dbReference>
<evidence type="ECO:0008006" key="4">
    <source>
        <dbReference type="Google" id="ProtNLM"/>
    </source>
</evidence>
<protein>
    <recommendedName>
        <fullName evidence="4">Endonuclease/Exonuclease/phosphatase family protein</fullName>
    </recommendedName>
</protein>
<keyword evidence="3" id="KW-1185">Reference proteome</keyword>
<accession>A0ABW7AKV6</accession>
<sequence>MRRSTINAALVAAALGTMLTAPPALSDADGREVRLRVATYNIHAGGGQDGRFDLARHVYATLSRSETRFRAVSWGFAA</sequence>
<evidence type="ECO:0000313" key="3">
    <source>
        <dbReference type="Proteomes" id="UP001603978"/>
    </source>
</evidence>
<feature type="chain" id="PRO_5047306546" description="Endonuclease/Exonuclease/phosphatase family protein" evidence="1">
    <location>
        <begin position="27"/>
        <end position="78"/>
    </location>
</feature>
<feature type="signal peptide" evidence="1">
    <location>
        <begin position="1"/>
        <end position="26"/>
    </location>
</feature>
<evidence type="ECO:0000256" key="1">
    <source>
        <dbReference type="SAM" id="SignalP"/>
    </source>
</evidence>
<comment type="caution">
    <text evidence="2">The sequence shown here is derived from an EMBL/GenBank/DDBJ whole genome shotgun (WGS) entry which is preliminary data.</text>
</comment>
<dbReference type="Proteomes" id="UP001603978">
    <property type="component" value="Unassembled WGS sequence"/>
</dbReference>
<organism evidence="2 3">
    <name type="scientific">Nonomuraea marmarensis</name>
    <dbReference type="NCBI Taxonomy" id="3351344"/>
    <lineage>
        <taxon>Bacteria</taxon>
        <taxon>Bacillati</taxon>
        <taxon>Actinomycetota</taxon>
        <taxon>Actinomycetes</taxon>
        <taxon>Streptosporangiales</taxon>
        <taxon>Streptosporangiaceae</taxon>
        <taxon>Nonomuraea</taxon>
    </lineage>
</organism>
<reference evidence="2 3" key="1">
    <citation type="submission" date="2024-10" db="EMBL/GenBank/DDBJ databases">
        <authorList>
            <person name="Topkara A.R."/>
            <person name="Saygin H."/>
        </authorList>
    </citation>
    <scope>NUCLEOTIDE SEQUENCE [LARGE SCALE GENOMIC DNA]</scope>
    <source>
        <strain evidence="2 3">M3C6</strain>
    </source>
</reference>
<keyword evidence="1" id="KW-0732">Signal</keyword>
<gene>
    <name evidence="2" type="ORF">ACFLIM_32820</name>
</gene>
<dbReference type="EMBL" id="JBICRM010000025">
    <property type="protein sequence ID" value="MFG1708003.1"/>
    <property type="molecule type" value="Genomic_DNA"/>
</dbReference>
<proteinExistence type="predicted"/>